<sequence length="134" mass="15626">MVACWHLWKWRNKSIFEEDFQRPNNPTNVILKMALEIDRCEQTHLDGWTHRSDTVYIGWKQPREEWFKLNCDDAHKSSVHLSGCVGQILNSNGRCVSSFTRKIGSCDAFHAEMWGTYIKMDLARRMDKSSSSGE</sequence>
<dbReference type="EMBL" id="ASHM01027317">
    <property type="protein sequence ID" value="PNX74307.1"/>
    <property type="molecule type" value="Genomic_DNA"/>
</dbReference>
<dbReference type="AlphaFoldDB" id="A0A2K3L6Z4"/>
<gene>
    <name evidence="1" type="ORF">L195_g030224</name>
</gene>
<proteinExistence type="predicted"/>
<comment type="caution">
    <text evidence="1">The sequence shown here is derived from an EMBL/GenBank/DDBJ whole genome shotgun (WGS) entry which is preliminary data.</text>
</comment>
<reference evidence="1 2" key="1">
    <citation type="journal article" date="2014" name="Am. J. Bot.">
        <title>Genome assembly and annotation for red clover (Trifolium pratense; Fabaceae).</title>
        <authorList>
            <person name="Istvanek J."/>
            <person name="Jaros M."/>
            <person name="Krenek A."/>
            <person name="Repkova J."/>
        </authorList>
    </citation>
    <scope>NUCLEOTIDE SEQUENCE [LARGE SCALE GENOMIC DNA]</scope>
    <source>
        <strain evidence="2">cv. Tatra</strain>
        <tissue evidence="1">Young leaves</tissue>
    </source>
</reference>
<protein>
    <submittedName>
        <fullName evidence="1">Ribonuclease H</fullName>
    </submittedName>
</protein>
<accession>A0A2K3L6Z4</accession>
<reference evidence="1 2" key="2">
    <citation type="journal article" date="2017" name="Front. Plant Sci.">
        <title>Gene Classification and Mining of Molecular Markers Useful in Red Clover (Trifolium pratense) Breeding.</title>
        <authorList>
            <person name="Istvanek J."/>
            <person name="Dluhosova J."/>
            <person name="Dluhos P."/>
            <person name="Patkova L."/>
            <person name="Nedelnik J."/>
            <person name="Repkova J."/>
        </authorList>
    </citation>
    <scope>NUCLEOTIDE SEQUENCE [LARGE SCALE GENOMIC DNA]</scope>
    <source>
        <strain evidence="2">cv. Tatra</strain>
        <tissue evidence="1">Young leaves</tissue>
    </source>
</reference>
<evidence type="ECO:0000313" key="2">
    <source>
        <dbReference type="Proteomes" id="UP000236291"/>
    </source>
</evidence>
<name>A0A2K3L6Z4_TRIPR</name>
<dbReference type="Proteomes" id="UP000236291">
    <property type="component" value="Unassembled WGS sequence"/>
</dbReference>
<evidence type="ECO:0000313" key="1">
    <source>
        <dbReference type="EMBL" id="PNX74307.1"/>
    </source>
</evidence>
<organism evidence="1 2">
    <name type="scientific">Trifolium pratense</name>
    <name type="common">Red clover</name>
    <dbReference type="NCBI Taxonomy" id="57577"/>
    <lineage>
        <taxon>Eukaryota</taxon>
        <taxon>Viridiplantae</taxon>
        <taxon>Streptophyta</taxon>
        <taxon>Embryophyta</taxon>
        <taxon>Tracheophyta</taxon>
        <taxon>Spermatophyta</taxon>
        <taxon>Magnoliopsida</taxon>
        <taxon>eudicotyledons</taxon>
        <taxon>Gunneridae</taxon>
        <taxon>Pentapetalae</taxon>
        <taxon>rosids</taxon>
        <taxon>fabids</taxon>
        <taxon>Fabales</taxon>
        <taxon>Fabaceae</taxon>
        <taxon>Papilionoideae</taxon>
        <taxon>50 kb inversion clade</taxon>
        <taxon>NPAAA clade</taxon>
        <taxon>Hologalegina</taxon>
        <taxon>IRL clade</taxon>
        <taxon>Trifolieae</taxon>
        <taxon>Trifolium</taxon>
    </lineage>
</organism>